<organism evidence="10 11">
    <name type="scientific">Stylophora pistillata</name>
    <name type="common">Smooth cauliflower coral</name>
    <dbReference type="NCBI Taxonomy" id="50429"/>
    <lineage>
        <taxon>Eukaryota</taxon>
        <taxon>Metazoa</taxon>
        <taxon>Cnidaria</taxon>
        <taxon>Anthozoa</taxon>
        <taxon>Hexacorallia</taxon>
        <taxon>Scleractinia</taxon>
        <taxon>Astrocoeniina</taxon>
        <taxon>Pocilloporidae</taxon>
        <taxon>Stylophora</taxon>
    </lineage>
</organism>
<comment type="caution">
    <text evidence="10">The sequence shown here is derived from an EMBL/GenBank/DDBJ whole genome shotgun (WGS) entry which is preliminary data.</text>
</comment>
<sequence length="544" mass="62016">MAAEDACFDEELLFTEFEAEKETKRPSEERNDCPGKTPWNTLLQENIRLKNALKSLIGVWKLNCATTAEHQDRYSPLFQGIFFDNKSSIRSREKVEEFIQTILRRTDDFNEGESFGSQNFPASVFDTNYEVGKLAEDKGYSQPFSIISSLQYYDEYCIDCSGLPLVDLNPQISDGWTIPQYEQVYFRVLAPDETPKLKLKSRSCCFNCGNPGHSLQDCPETHDLQRINANRREFHNKFASPVNLRTRYHLDDSAMKRFGRFKPGLITDELREALGITEQDLPPYIYRMRHLGYPPGYLPKTVKPSLLIYDGDGSINDYIEEEDEHENEEHFRSSFIEYPGFNIPLPEGVRDSCAEVGAPPMLPHQQIDNLVAKYVHMRGMSSNSAALGSDRKRKRVELDREEQDMDVEEDGETNASLVLGSTVLPHNPAATKRTKYDDMQEDVVVDSSGGYSPSHPGVQYGTQEQELLQQYRKHSASKPTPSTSKELHPEASSATNKAKPQKIRRKVRRSVEEGEVVSDEEGELEDVDESEMEETEEEVADDYP</sequence>
<comment type="similarity">
    <text evidence="2">Belongs to the ZCCHC8 family.</text>
</comment>
<keyword evidence="4 7" id="KW-0863">Zinc-finger</keyword>
<feature type="compositionally biased region" description="Acidic residues" evidence="8">
    <location>
        <begin position="399"/>
        <end position="412"/>
    </location>
</feature>
<keyword evidence="6" id="KW-0539">Nucleus</keyword>
<dbReference type="Pfam" id="PF04046">
    <property type="entry name" value="PSP"/>
    <property type="match status" value="1"/>
</dbReference>
<evidence type="ECO:0000256" key="5">
    <source>
        <dbReference type="ARBA" id="ARBA00022833"/>
    </source>
</evidence>
<evidence type="ECO:0000256" key="4">
    <source>
        <dbReference type="ARBA" id="ARBA00022771"/>
    </source>
</evidence>
<comment type="subcellular location">
    <subcellularLocation>
        <location evidence="1">Nucleus</location>
        <location evidence="1">Nucleoplasm</location>
    </subcellularLocation>
</comment>
<gene>
    <name evidence="10" type="primary">ZCCHC8</name>
    <name evidence="10" type="ORF">AWC38_SpisGene11132</name>
</gene>
<evidence type="ECO:0000256" key="8">
    <source>
        <dbReference type="SAM" id="MobiDB-lite"/>
    </source>
</evidence>
<feature type="domain" description="CCHC-type" evidence="9">
    <location>
        <begin position="205"/>
        <end position="220"/>
    </location>
</feature>
<dbReference type="InterPro" id="IPR036875">
    <property type="entry name" value="Znf_CCHC_sf"/>
</dbReference>
<evidence type="ECO:0000259" key="9">
    <source>
        <dbReference type="PROSITE" id="PS50158"/>
    </source>
</evidence>
<reference evidence="11" key="1">
    <citation type="journal article" date="2017" name="bioRxiv">
        <title>Comparative analysis of the genomes of Stylophora pistillata and Acropora digitifera provides evidence for extensive differences between species of corals.</title>
        <authorList>
            <person name="Voolstra C.R."/>
            <person name="Li Y."/>
            <person name="Liew Y.J."/>
            <person name="Baumgarten S."/>
            <person name="Zoccola D."/>
            <person name="Flot J.-F."/>
            <person name="Tambutte S."/>
            <person name="Allemand D."/>
            <person name="Aranda M."/>
        </authorList>
    </citation>
    <scope>NUCLEOTIDE SEQUENCE [LARGE SCALE GENOMIC DNA]</scope>
</reference>
<dbReference type="PANTHER" id="PTHR13316">
    <property type="entry name" value="ZINC FINGER, CCHC DOMAIN CONTAINING 8"/>
    <property type="match status" value="1"/>
</dbReference>
<feature type="compositionally biased region" description="Basic residues" evidence="8">
    <location>
        <begin position="499"/>
        <end position="508"/>
    </location>
</feature>
<keyword evidence="11" id="KW-1185">Reference proteome</keyword>
<dbReference type="SMART" id="SM00581">
    <property type="entry name" value="PSP"/>
    <property type="match status" value="1"/>
</dbReference>
<dbReference type="GO" id="GO:0005654">
    <property type="term" value="C:nucleoplasm"/>
    <property type="evidence" value="ECO:0007669"/>
    <property type="project" value="UniProtKB-SubCell"/>
</dbReference>
<evidence type="ECO:0000256" key="2">
    <source>
        <dbReference type="ARBA" id="ARBA00007497"/>
    </source>
</evidence>
<evidence type="ECO:0000313" key="11">
    <source>
        <dbReference type="Proteomes" id="UP000225706"/>
    </source>
</evidence>
<accession>A0A2B4S6T5</accession>
<dbReference type="InterPro" id="IPR006568">
    <property type="entry name" value="PSP_pro-rich"/>
</dbReference>
<name>A0A2B4S6T5_STYPI</name>
<dbReference type="GO" id="GO:0008270">
    <property type="term" value="F:zinc ion binding"/>
    <property type="evidence" value="ECO:0007669"/>
    <property type="project" value="UniProtKB-KW"/>
</dbReference>
<feature type="region of interest" description="Disordered" evidence="8">
    <location>
        <begin position="470"/>
        <end position="544"/>
    </location>
</feature>
<feature type="compositionally biased region" description="Acidic residues" evidence="8">
    <location>
        <begin position="513"/>
        <end position="544"/>
    </location>
</feature>
<evidence type="ECO:0000256" key="6">
    <source>
        <dbReference type="ARBA" id="ARBA00023242"/>
    </source>
</evidence>
<dbReference type="STRING" id="50429.A0A2B4S6T5"/>
<protein>
    <submittedName>
        <fullName evidence="10">Zinc finger CCHC domain-containing protein 8</fullName>
    </submittedName>
</protein>
<dbReference type="SMART" id="SM00343">
    <property type="entry name" value="ZnF_C2HC"/>
    <property type="match status" value="1"/>
</dbReference>
<dbReference type="EMBL" id="LSMT01000181">
    <property type="protein sequence ID" value="PFX24297.1"/>
    <property type="molecule type" value="Genomic_DNA"/>
</dbReference>
<evidence type="ECO:0000256" key="3">
    <source>
        <dbReference type="ARBA" id="ARBA00022723"/>
    </source>
</evidence>
<keyword evidence="3" id="KW-0479">Metal-binding</keyword>
<dbReference type="PROSITE" id="PS50158">
    <property type="entry name" value="ZF_CCHC"/>
    <property type="match status" value="1"/>
</dbReference>
<dbReference type="GO" id="GO:0003723">
    <property type="term" value="F:RNA binding"/>
    <property type="evidence" value="ECO:0007669"/>
    <property type="project" value="TreeGrafter"/>
</dbReference>
<dbReference type="InterPro" id="IPR052115">
    <property type="entry name" value="NEXT_complex_subunit_ZCCHC8"/>
</dbReference>
<evidence type="ECO:0000313" key="10">
    <source>
        <dbReference type="EMBL" id="PFX24297.1"/>
    </source>
</evidence>
<dbReference type="AlphaFoldDB" id="A0A2B4S6T5"/>
<dbReference type="Gene3D" id="4.10.60.10">
    <property type="entry name" value="Zinc finger, CCHC-type"/>
    <property type="match status" value="1"/>
</dbReference>
<dbReference type="PANTHER" id="PTHR13316:SF0">
    <property type="entry name" value="ZINC FINGER CCHC DOMAIN-CONTAINING PROTEIN 8"/>
    <property type="match status" value="1"/>
</dbReference>
<keyword evidence="5" id="KW-0862">Zinc</keyword>
<evidence type="ECO:0000256" key="7">
    <source>
        <dbReference type="PROSITE-ProRule" id="PRU00047"/>
    </source>
</evidence>
<feature type="region of interest" description="Disordered" evidence="8">
    <location>
        <begin position="382"/>
        <end position="439"/>
    </location>
</feature>
<dbReference type="InterPro" id="IPR001878">
    <property type="entry name" value="Znf_CCHC"/>
</dbReference>
<proteinExistence type="inferred from homology"/>
<evidence type="ECO:0000256" key="1">
    <source>
        <dbReference type="ARBA" id="ARBA00004642"/>
    </source>
</evidence>
<dbReference type="OrthoDB" id="8026949at2759"/>
<dbReference type="Proteomes" id="UP000225706">
    <property type="component" value="Unassembled WGS sequence"/>
</dbReference>
<dbReference type="GO" id="GO:0071013">
    <property type="term" value="C:catalytic step 2 spliceosome"/>
    <property type="evidence" value="ECO:0007669"/>
    <property type="project" value="TreeGrafter"/>
</dbReference>
<dbReference type="SUPFAM" id="SSF57756">
    <property type="entry name" value="Retrovirus zinc finger-like domains"/>
    <property type="match status" value="1"/>
</dbReference>